<sequence>MRKVLHKGESAPDILGIDVIWPASLADDLVDLRPYLSSEISSQDSNLVANYTVQGKVVAIPFRTHVGVLAYRIDLLQRYGYSHPPKTWDELESMAARIQAGERARGRKNFWGYVWQGAATEGLTCNALEWQAAEGGGRVVEDDQSISINNTHAVRAWERAAHWVGRISPPGVVSYRETDSLNVWNSGNAAFLRSWEWADHMARSGKSPMQQYTGLTSMPGDGRGQVSALGGYGLAVPRSSAHLQEAIALIRFLLSMDLQGARVPANQLPRHFENLPRVLQPPDPSGLRSQQIRLVSRPADLTGDRYQTVTEAYSQAVHSVLTGQKTAPDAAAELEKRLVQVTGLRTAPPPARK</sequence>
<comment type="caution">
    <text evidence="5">The sequence shown here is derived from an EMBL/GenBank/DDBJ whole genome shotgun (WGS) entry which is preliminary data.</text>
</comment>
<evidence type="ECO:0000256" key="3">
    <source>
        <dbReference type="ARBA" id="ARBA00022448"/>
    </source>
</evidence>
<name>A0A7W7ZIA2_9BACT</name>
<reference evidence="5 6" key="1">
    <citation type="submission" date="2020-08" db="EMBL/GenBank/DDBJ databases">
        <title>Genomic Encyclopedia of Type Strains, Phase IV (KMG-V): Genome sequencing to study the core and pangenomes of soil and plant-associated prokaryotes.</title>
        <authorList>
            <person name="Whitman W."/>
        </authorList>
    </citation>
    <scope>NUCLEOTIDE SEQUENCE [LARGE SCALE GENOMIC DNA]</scope>
    <source>
        <strain evidence="5 6">M8UP14</strain>
    </source>
</reference>
<keyword evidence="3" id="KW-0813">Transport</keyword>
<accession>A0A7W7ZIA2</accession>
<keyword evidence="6" id="KW-1185">Reference proteome</keyword>
<evidence type="ECO:0000313" key="6">
    <source>
        <dbReference type="Proteomes" id="UP000540989"/>
    </source>
</evidence>
<dbReference type="AlphaFoldDB" id="A0A7W7ZIA2"/>
<keyword evidence="4" id="KW-0732">Signal</keyword>
<evidence type="ECO:0000256" key="1">
    <source>
        <dbReference type="ARBA" id="ARBA00004418"/>
    </source>
</evidence>
<dbReference type="InterPro" id="IPR050490">
    <property type="entry name" value="Bact_solute-bd_prot1"/>
</dbReference>
<evidence type="ECO:0000256" key="2">
    <source>
        <dbReference type="ARBA" id="ARBA00008520"/>
    </source>
</evidence>
<comment type="subcellular location">
    <subcellularLocation>
        <location evidence="1">Periplasm</location>
    </subcellularLocation>
</comment>
<dbReference type="InterPro" id="IPR006059">
    <property type="entry name" value="SBP"/>
</dbReference>
<evidence type="ECO:0000256" key="4">
    <source>
        <dbReference type="ARBA" id="ARBA00022729"/>
    </source>
</evidence>
<gene>
    <name evidence="5" type="ORF">HDF16_005072</name>
</gene>
<dbReference type="PANTHER" id="PTHR43649:SF34">
    <property type="entry name" value="ABC TRANSPORTER PERIPLASMIC-BINDING PROTEIN YCJN-RELATED"/>
    <property type="match status" value="1"/>
</dbReference>
<dbReference type="Gene3D" id="3.40.190.10">
    <property type="entry name" value="Periplasmic binding protein-like II"/>
    <property type="match status" value="2"/>
</dbReference>
<dbReference type="EMBL" id="JACHIP010000012">
    <property type="protein sequence ID" value="MBB5060336.1"/>
    <property type="molecule type" value="Genomic_DNA"/>
</dbReference>
<dbReference type="Proteomes" id="UP000540989">
    <property type="component" value="Unassembled WGS sequence"/>
</dbReference>
<comment type="similarity">
    <text evidence="2">Belongs to the bacterial solute-binding protein 1 family.</text>
</comment>
<protein>
    <submittedName>
        <fullName evidence="5">Trehalose/maltose transport system substrate-binding protein</fullName>
    </submittedName>
</protein>
<dbReference type="SUPFAM" id="SSF53850">
    <property type="entry name" value="Periplasmic binding protein-like II"/>
    <property type="match status" value="1"/>
</dbReference>
<evidence type="ECO:0000313" key="5">
    <source>
        <dbReference type="EMBL" id="MBB5060336.1"/>
    </source>
</evidence>
<organism evidence="5 6">
    <name type="scientific">Granulicella aggregans</name>
    <dbReference type="NCBI Taxonomy" id="474949"/>
    <lineage>
        <taxon>Bacteria</taxon>
        <taxon>Pseudomonadati</taxon>
        <taxon>Acidobacteriota</taxon>
        <taxon>Terriglobia</taxon>
        <taxon>Terriglobales</taxon>
        <taxon>Acidobacteriaceae</taxon>
        <taxon>Granulicella</taxon>
    </lineage>
</organism>
<dbReference type="Pfam" id="PF01547">
    <property type="entry name" value="SBP_bac_1"/>
    <property type="match status" value="1"/>
</dbReference>
<proteinExistence type="inferred from homology"/>
<dbReference type="GO" id="GO:0042597">
    <property type="term" value="C:periplasmic space"/>
    <property type="evidence" value="ECO:0007669"/>
    <property type="project" value="UniProtKB-SubCell"/>
</dbReference>
<dbReference type="PANTHER" id="PTHR43649">
    <property type="entry name" value="ARABINOSE-BINDING PROTEIN-RELATED"/>
    <property type="match status" value="1"/>
</dbReference>